<dbReference type="AlphaFoldDB" id="A0A109BPX6"/>
<dbReference type="Gene3D" id="1.10.3210.30">
    <property type="match status" value="1"/>
</dbReference>
<dbReference type="GO" id="GO:0003723">
    <property type="term" value="F:RNA binding"/>
    <property type="evidence" value="ECO:0007669"/>
    <property type="project" value="TreeGrafter"/>
</dbReference>
<dbReference type="PROSITE" id="PS51643">
    <property type="entry name" value="HD_CAS3"/>
    <property type="match status" value="1"/>
</dbReference>
<dbReference type="PANTHER" id="PTHR47963:SF9">
    <property type="entry name" value="CRISPR-ASSOCIATED ENDONUCLEASE_HELICASE CAS3"/>
    <property type="match status" value="1"/>
</dbReference>
<dbReference type="SMART" id="SM00487">
    <property type="entry name" value="DEXDc"/>
    <property type="match status" value="1"/>
</dbReference>
<evidence type="ECO:0000313" key="12">
    <source>
        <dbReference type="Proteomes" id="UP000059074"/>
    </source>
</evidence>
<comment type="caution">
    <text evidence="11">The sequence shown here is derived from an EMBL/GenBank/DDBJ whole genome shotgun (WGS) entry which is preliminary data.</text>
</comment>
<feature type="domain" description="HD Cas3-type" evidence="10">
    <location>
        <begin position="18"/>
        <end position="212"/>
    </location>
</feature>
<evidence type="ECO:0000256" key="6">
    <source>
        <dbReference type="ARBA" id="ARBA00022801"/>
    </source>
</evidence>
<comment type="similarity">
    <text evidence="2">In the central section; belongs to the CRISPR-associated helicase Cas3 family.</text>
</comment>
<dbReference type="GO" id="GO:0003724">
    <property type="term" value="F:RNA helicase activity"/>
    <property type="evidence" value="ECO:0007669"/>
    <property type="project" value="TreeGrafter"/>
</dbReference>
<organism evidence="11 12">
    <name type="scientific">Hyphomicrobium sulfonivorans</name>
    <dbReference type="NCBI Taxonomy" id="121290"/>
    <lineage>
        <taxon>Bacteria</taxon>
        <taxon>Pseudomonadati</taxon>
        <taxon>Pseudomonadota</taxon>
        <taxon>Alphaproteobacteria</taxon>
        <taxon>Hyphomicrobiales</taxon>
        <taxon>Hyphomicrobiaceae</taxon>
        <taxon>Hyphomicrobium</taxon>
    </lineage>
</organism>
<dbReference type="InterPro" id="IPR054712">
    <property type="entry name" value="Cas3-like_dom"/>
</dbReference>
<keyword evidence="3" id="KW-0540">Nuclease</keyword>
<evidence type="ECO:0000256" key="5">
    <source>
        <dbReference type="ARBA" id="ARBA00022741"/>
    </source>
</evidence>
<keyword evidence="7" id="KW-0347">Helicase</keyword>
<reference evidence="11 12" key="1">
    <citation type="submission" date="2015-10" db="EMBL/GenBank/DDBJ databases">
        <title>Transcriptomic analysis of a linuron degrading triple-species bacterial consortium.</title>
        <authorList>
            <person name="Albers P."/>
        </authorList>
    </citation>
    <scope>NUCLEOTIDE SEQUENCE [LARGE SCALE GENOMIC DNA]</scope>
    <source>
        <strain evidence="11 12">WDL6</strain>
    </source>
</reference>
<evidence type="ECO:0000256" key="1">
    <source>
        <dbReference type="ARBA" id="ARBA00006847"/>
    </source>
</evidence>
<dbReference type="OrthoDB" id="9810236at2"/>
<keyword evidence="5" id="KW-0547">Nucleotide-binding</keyword>
<keyword evidence="9" id="KW-0051">Antiviral defense</keyword>
<dbReference type="EMBL" id="LMTR01000004">
    <property type="protein sequence ID" value="KWT72788.1"/>
    <property type="molecule type" value="Genomic_DNA"/>
</dbReference>
<dbReference type="GO" id="GO:0005524">
    <property type="term" value="F:ATP binding"/>
    <property type="evidence" value="ECO:0007669"/>
    <property type="project" value="UniProtKB-KW"/>
</dbReference>
<dbReference type="STRING" id="121290.APY04_0055"/>
<dbReference type="NCBIfam" id="TIGR01587">
    <property type="entry name" value="cas3_core"/>
    <property type="match status" value="1"/>
</dbReference>
<keyword evidence="6" id="KW-0378">Hydrolase</keyword>
<dbReference type="InterPro" id="IPR027417">
    <property type="entry name" value="P-loop_NTPase"/>
</dbReference>
<dbReference type="InterPro" id="IPR050547">
    <property type="entry name" value="DEAD_box_RNA_helicases"/>
</dbReference>
<dbReference type="Gene3D" id="3.40.50.300">
    <property type="entry name" value="P-loop containing nucleotide triphosphate hydrolases"/>
    <property type="match status" value="2"/>
</dbReference>
<comment type="similarity">
    <text evidence="1">In the N-terminal section; belongs to the CRISPR-associated nuclease Cas3-HD family.</text>
</comment>
<dbReference type="Pfam" id="PF22590">
    <property type="entry name" value="Cas3-like_C_2"/>
    <property type="match status" value="1"/>
</dbReference>
<dbReference type="GO" id="GO:0051607">
    <property type="term" value="P:defense response to virus"/>
    <property type="evidence" value="ECO:0007669"/>
    <property type="project" value="UniProtKB-KW"/>
</dbReference>
<evidence type="ECO:0000256" key="8">
    <source>
        <dbReference type="ARBA" id="ARBA00022840"/>
    </source>
</evidence>
<keyword evidence="8" id="KW-0067">ATP-binding</keyword>
<dbReference type="RefSeq" id="WP_068458878.1">
    <property type="nucleotide sequence ID" value="NZ_LMTR01000004.1"/>
</dbReference>
<name>A0A109BPX6_HYPSL</name>
<dbReference type="GO" id="GO:0046872">
    <property type="term" value="F:metal ion binding"/>
    <property type="evidence" value="ECO:0007669"/>
    <property type="project" value="UniProtKB-KW"/>
</dbReference>
<keyword evidence="4" id="KW-0479">Metal-binding</keyword>
<dbReference type="PATRIC" id="fig|121290.4.peg.829"/>
<evidence type="ECO:0000256" key="9">
    <source>
        <dbReference type="ARBA" id="ARBA00023118"/>
    </source>
</evidence>
<proteinExistence type="inferred from homology"/>
<evidence type="ECO:0000313" key="11">
    <source>
        <dbReference type="EMBL" id="KWT72788.1"/>
    </source>
</evidence>
<dbReference type="NCBIfam" id="TIGR01596">
    <property type="entry name" value="cas3_HD"/>
    <property type="match status" value="1"/>
</dbReference>
<evidence type="ECO:0000256" key="3">
    <source>
        <dbReference type="ARBA" id="ARBA00022722"/>
    </source>
</evidence>
<dbReference type="GO" id="GO:0004518">
    <property type="term" value="F:nuclease activity"/>
    <property type="evidence" value="ECO:0007669"/>
    <property type="project" value="UniProtKB-KW"/>
</dbReference>
<dbReference type="SUPFAM" id="SSF52540">
    <property type="entry name" value="P-loop containing nucleoside triphosphate hydrolases"/>
    <property type="match status" value="1"/>
</dbReference>
<dbReference type="GO" id="GO:0016787">
    <property type="term" value="F:hydrolase activity"/>
    <property type="evidence" value="ECO:0007669"/>
    <property type="project" value="UniProtKB-KW"/>
</dbReference>
<dbReference type="InterPro" id="IPR001650">
    <property type="entry name" value="Helicase_C-like"/>
</dbReference>
<dbReference type="CDD" id="cd09641">
    <property type="entry name" value="Cas3''_I"/>
    <property type="match status" value="1"/>
</dbReference>
<dbReference type="InterPro" id="IPR006483">
    <property type="entry name" value="CRISPR-assoc_Cas3_HD"/>
</dbReference>
<dbReference type="InterPro" id="IPR014001">
    <property type="entry name" value="Helicase_ATP-bd"/>
</dbReference>
<gene>
    <name evidence="11" type="ORF">APY04_0055</name>
</gene>
<keyword evidence="12" id="KW-1185">Reference proteome</keyword>
<dbReference type="Proteomes" id="UP000059074">
    <property type="component" value="Unassembled WGS sequence"/>
</dbReference>
<dbReference type="Pfam" id="PF18019">
    <property type="entry name" value="Cas3_HD"/>
    <property type="match status" value="1"/>
</dbReference>
<dbReference type="PANTHER" id="PTHR47963">
    <property type="entry name" value="DEAD-BOX ATP-DEPENDENT RNA HELICASE 47, MITOCHONDRIAL"/>
    <property type="match status" value="1"/>
</dbReference>
<evidence type="ECO:0000256" key="2">
    <source>
        <dbReference type="ARBA" id="ARBA00009046"/>
    </source>
</evidence>
<dbReference type="InterPro" id="IPR006474">
    <property type="entry name" value="Helicase_Cas3_CRISPR-ass_core"/>
</dbReference>
<evidence type="ECO:0000259" key="10">
    <source>
        <dbReference type="PROSITE" id="PS51643"/>
    </source>
</evidence>
<sequence>MDDFVCRYWGKAQPKNPETPNWHPLAYHALDVAAVADALLAKDLRRLEQLAYRVGVQTEALHRLFVFLIALHDIGKFSRYFQAKSDLGPLGSLPNAPHTAHDDVGYALMLDSEFDLAPLLARFFDVDLDGDIVLAAVAGHHGEPPTDLSNPKHGQSNHWLNGFGSKEISDVRAFVEATASLFPPLSPPLSFGENAKLMSWHLAGLTNVSDWIGSSQHWFEYQRPTLNLADYWRHAQSCARQAVEEAGILPATSLANVDPKHLLPQLGDHPLSPLQEAACTCVLPSGPTLMLIEDVTGAGKTEAALIVAARLMAERRAAGLFFALPTMATANAMYERLAATYRRMFETNTTPSLVLAHGKRALHDGFCDSILDLASNNADEHVYAGSRDETRSDVTASAACAAWIADDRRKVFLADVGIGTIDQALLGVLPSRFQALRLWGLSDRVLIIDEAHTYDAFVGRELENLLEFHAALGGSAIILSATLSTAARDRLAAAFQRGLGCARSPITVLDYPLLSVISSAGVTSQSVSTRPEIARALAVQRIATVDEAVRHALTLSHRGACVAWIRNTVDDAVDAADMLRSAGLDPILLHSRFAMVDRLRIEAKVQQLLGKNSSPEQRSGIVLVGTQILEASLDYDCDGMISDLAPIDMLIQRAGRLWRHPYRNHARPIAESERAFMLLSPDPAHVADADWYRTLSTGAAAVYSDHGYVWRTANTLERIKQISTPAGIRNLLADVYDQSGAPQQLQRSSLDADGKRFAARSIAANACLEVAKGYNGNNLTWTTDQIIATRLSEGPTVAFRLARRENGGIVPWCSLQDAGGSLARAWALSECSVLQRKASGVPEPTGALAAEMAATKATWSKWEREQPLIVLDDAGTGVWQGIVLADETKRNVYYCEALGWQLAPT</sequence>
<evidence type="ECO:0000256" key="4">
    <source>
        <dbReference type="ARBA" id="ARBA00022723"/>
    </source>
</evidence>
<accession>A0A109BPX6</accession>
<dbReference type="InterPro" id="IPR038257">
    <property type="entry name" value="CRISPR-assoc_Cas3_HD_sf"/>
</dbReference>
<protein>
    <submittedName>
        <fullName evidence="11">CRISPR-associated helicase Cas3, protein</fullName>
    </submittedName>
</protein>
<dbReference type="SMART" id="SM00490">
    <property type="entry name" value="HELICc"/>
    <property type="match status" value="1"/>
</dbReference>
<evidence type="ECO:0000256" key="7">
    <source>
        <dbReference type="ARBA" id="ARBA00022806"/>
    </source>
</evidence>